<evidence type="ECO:0000313" key="2">
    <source>
        <dbReference type="Proteomes" id="UP000294847"/>
    </source>
</evidence>
<reference evidence="1 2" key="1">
    <citation type="journal article" date="2019" name="Mol. Biol. Evol.">
        <title>Blast fungal genomes show frequent chromosomal changes, gene gains and losses, and effector gene turnover.</title>
        <authorList>
            <person name="Gomez Luciano L.B."/>
            <person name="Jason Tsai I."/>
            <person name="Chuma I."/>
            <person name="Tosa Y."/>
            <person name="Chen Y.H."/>
            <person name="Li J.Y."/>
            <person name="Li M.Y."/>
            <person name="Jade Lu M.Y."/>
            <person name="Nakayashiki H."/>
            <person name="Li W.H."/>
        </authorList>
    </citation>
    <scope>NUCLEOTIDE SEQUENCE [LARGE SCALE GENOMIC DNA]</scope>
    <source>
        <strain evidence="1">MZ5-1-6</strain>
    </source>
</reference>
<name>A0A4P7MW42_PYROR</name>
<evidence type="ECO:0000313" key="1">
    <source>
        <dbReference type="EMBL" id="QBZ53432.1"/>
    </source>
</evidence>
<protein>
    <submittedName>
        <fullName evidence="1">Uncharacterized protein</fullName>
    </submittedName>
</protein>
<accession>A0A4P7MW42</accession>
<gene>
    <name evidence="1" type="ORF">PoMZ_09110</name>
</gene>
<dbReference type="EMBL" id="CP034204">
    <property type="protein sequence ID" value="QBZ53432.1"/>
    <property type="molecule type" value="Genomic_DNA"/>
</dbReference>
<organism evidence="1 2">
    <name type="scientific">Pyricularia oryzae</name>
    <name type="common">Rice blast fungus</name>
    <name type="synonym">Magnaporthe oryzae</name>
    <dbReference type="NCBI Taxonomy" id="318829"/>
    <lineage>
        <taxon>Eukaryota</taxon>
        <taxon>Fungi</taxon>
        <taxon>Dikarya</taxon>
        <taxon>Ascomycota</taxon>
        <taxon>Pezizomycotina</taxon>
        <taxon>Sordariomycetes</taxon>
        <taxon>Sordariomycetidae</taxon>
        <taxon>Magnaporthales</taxon>
        <taxon>Pyriculariaceae</taxon>
        <taxon>Pyricularia</taxon>
    </lineage>
</organism>
<dbReference type="Proteomes" id="UP000294847">
    <property type="component" value="Chromosome 1"/>
</dbReference>
<proteinExistence type="predicted"/>
<dbReference type="VEuPathDB" id="FungiDB:M_BR32_EuGene_00105221"/>
<dbReference type="AlphaFoldDB" id="A0A4P7MW42"/>
<dbReference type="OMA" id="ENMGGEK"/>
<sequence>MESNNAGQDKPIGIPTQDFSKDAPSTGAVKPKAMDAQGAVGKQFEADGAIGSIGQAVGGPLAADGMIGKQFTKDGAIGGTIQNNMGGTKKA</sequence>